<evidence type="ECO:0000313" key="4">
    <source>
        <dbReference type="Proteomes" id="UP000018680"/>
    </source>
</evidence>
<dbReference type="PANTHER" id="PTHR43767:SF10">
    <property type="entry name" value="SURFACTIN SYNTHASE SUBUNIT 1"/>
    <property type="match status" value="1"/>
</dbReference>
<dbReference type="Proteomes" id="UP000018680">
    <property type="component" value="Chromosome"/>
</dbReference>
<feature type="compositionally biased region" description="Polar residues" evidence="1">
    <location>
        <begin position="379"/>
        <end position="395"/>
    </location>
</feature>
<dbReference type="PANTHER" id="PTHR43767">
    <property type="entry name" value="LONG-CHAIN-FATTY-ACID--COA LIGASE"/>
    <property type="match status" value="1"/>
</dbReference>
<dbReference type="SUPFAM" id="SSF56801">
    <property type="entry name" value="Acetyl-CoA synthetase-like"/>
    <property type="match status" value="1"/>
</dbReference>
<sequence>MKESLPLNPLTQLTKDDLQRFIRDFVSYHLSALRGGSAPDFSEEDHTRRFSEAPFFMDSLELVTLTGMICDSFFVQETGLEDLFLARPSIEQWSELLLKSLGVYHDSMRFFSSGSQGKPAAARHRGEDLGLELEHLSELITRQTTPGRIVSMVPSNHIYGSIFTLFLPKKLGVPMERHNDISGKLRKGDVIIAIPTWIAQWRSRAISLPEDVLVVSSTAPLDDELSHWLNHRNAAFLEIYGSSETAGVAYRNTPGSLFTLFPYWKRISESIIQRDHSSETYDLPDHIQWQDSRHFTPSGRKDRLVQINGINVNPEQIAEKFRSHPDVKDAAVRSFQTSVGSRLKIFIRTLSENPDLEASLRDWASRQLPPHQRPARYTFGSQMPKNSMNKQTDWE</sequence>
<evidence type="ECO:0000259" key="2">
    <source>
        <dbReference type="Pfam" id="PF13193"/>
    </source>
</evidence>
<evidence type="ECO:0000256" key="1">
    <source>
        <dbReference type="SAM" id="MobiDB-lite"/>
    </source>
</evidence>
<dbReference type="GO" id="GO:0016877">
    <property type="term" value="F:ligase activity, forming carbon-sulfur bonds"/>
    <property type="evidence" value="ECO:0007669"/>
    <property type="project" value="UniProtKB-ARBA"/>
</dbReference>
<dbReference type="InterPro" id="IPR050237">
    <property type="entry name" value="ATP-dep_AMP-bd_enzyme"/>
</dbReference>
<dbReference type="Gene3D" id="3.40.50.12780">
    <property type="entry name" value="N-terminal domain of ligase-like"/>
    <property type="match status" value="1"/>
</dbReference>
<feature type="domain" description="AMP-binding enzyme C-terminal" evidence="2">
    <location>
        <begin position="321"/>
        <end position="387"/>
    </location>
</feature>
<proteinExistence type="predicted"/>
<dbReference type="InterPro" id="IPR045851">
    <property type="entry name" value="AMP-bd_C_sf"/>
</dbReference>
<dbReference type="OrthoDB" id="9787658at2"/>
<dbReference type="KEGG" id="slr:L21SP2_3417"/>
<dbReference type="Gene3D" id="3.30.300.30">
    <property type="match status" value="1"/>
</dbReference>
<dbReference type="HOGENOM" id="CLU_660180_0_0_12"/>
<accession>V5WMA0</accession>
<protein>
    <submittedName>
        <fullName evidence="3">Acyl-CoA synthetase, AMP-(Fatty) acid ligase</fullName>
    </submittedName>
</protein>
<dbReference type="Pfam" id="PF13193">
    <property type="entry name" value="AMP-binding_C"/>
    <property type="match status" value="1"/>
</dbReference>
<keyword evidence="4" id="KW-1185">Reference proteome</keyword>
<keyword evidence="3" id="KW-0436">Ligase</keyword>
<dbReference type="InterPro" id="IPR025110">
    <property type="entry name" value="AMP-bd_C"/>
</dbReference>
<dbReference type="InterPro" id="IPR042099">
    <property type="entry name" value="ANL_N_sf"/>
</dbReference>
<reference evidence="3 4" key="1">
    <citation type="journal article" date="2015" name="Stand. Genomic Sci.">
        <title>Complete genome sequence and description of Salinispira pacifica gen. nov., sp. nov., a novel spirochaete isolated form a hypersaline microbial mat.</title>
        <authorList>
            <person name="Ben Hania W."/>
            <person name="Joseph M."/>
            <person name="Schumann P."/>
            <person name="Bunk B."/>
            <person name="Fiebig A."/>
            <person name="Sproer C."/>
            <person name="Klenk H.P."/>
            <person name="Fardeau M.L."/>
            <person name="Spring S."/>
        </authorList>
    </citation>
    <scope>NUCLEOTIDE SEQUENCE [LARGE SCALE GENOMIC DNA]</scope>
    <source>
        <strain evidence="3 4">L21-RPul-D2</strain>
    </source>
</reference>
<dbReference type="RefSeq" id="WP_024269643.1">
    <property type="nucleotide sequence ID" value="NC_023035.1"/>
</dbReference>
<feature type="region of interest" description="Disordered" evidence="1">
    <location>
        <begin position="371"/>
        <end position="395"/>
    </location>
</feature>
<dbReference type="EMBL" id="CP006939">
    <property type="protein sequence ID" value="AHC16755.1"/>
    <property type="molecule type" value="Genomic_DNA"/>
</dbReference>
<name>V5WMA0_9SPIO</name>
<evidence type="ECO:0000313" key="3">
    <source>
        <dbReference type="EMBL" id="AHC16755.1"/>
    </source>
</evidence>
<dbReference type="STRING" id="1307761.L21SP2_3417"/>
<gene>
    <name evidence="3" type="ORF">L21SP2_3417</name>
</gene>
<organism evidence="3 4">
    <name type="scientific">Salinispira pacifica</name>
    <dbReference type="NCBI Taxonomy" id="1307761"/>
    <lineage>
        <taxon>Bacteria</taxon>
        <taxon>Pseudomonadati</taxon>
        <taxon>Spirochaetota</taxon>
        <taxon>Spirochaetia</taxon>
        <taxon>Spirochaetales</taxon>
        <taxon>Spirochaetaceae</taxon>
        <taxon>Salinispira</taxon>
    </lineage>
</organism>
<dbReference type="eggNOG" id="COG0318">
    <property type="taxonomic scope" value="Bacteria"/>
</dbReference>
<dbReference type="AlphaFoldDB" id="V5WMA0"/>